<reference evidence="7 8" key="2">
    <citation type="journal article" date="2016" name="Genome Announc.">
        <title>Draft Genome Sequence of a Versatile Hydrocarbon-Degrading Bacterium, Rhodococcus pyridinivorans Strain KG-16, Collected from Oil Fields in India.</title>
        <authorList>
            <person name="Aggarwal R.K."/>
            <person name="Dawar C."/>
            <person name="Phanindranath R."/>
            <person name="Mutnuri L."/>
            <person name="Dayal A.M."/>
        </authorList>
    </citation>
    <scope>NUCLEOTIDE SEQUENCE [LARGE SCALE GENOMIC DNA]</scope>
    <source>
        <strain evidence="7 8">KG-16</strain>
    </source>
</reference>
<dbReference type="Pfam" id="PF00441">
    <property type="entry name" value="Acyl-CoA_dh_1"/>
    <property type="match status" value="1"/>
</dbReference>
<sequence>MTSTSAPLAVAENAGLSLLARAELVGRESAGPAAAEVDREGRFPHEAVDALRAHKLLNCAVPVDQGGEGASLGELCAVARILGRYCASTAMIFAMHQTQILSLVHHSTPGVAAFVAEAVANDYLIASATTELGTGGDVRSSVCSVARDGDTVTLTKNAPVISYGEYADAILVTARRTADSPPSDQVLVVCRRDDVTLEPTGSWDTLGLRGTCSPGFLLTATTSADLVVGTAYAEISSRTMLPVSHSVWSAVWLGIADAAMEKARSFVRSAARRSPGVTPPGALRLAEAAAVHQQFSDLVAASAARFDAAASAQEESMSGMGFSLAMNNLKVTASTLVVDLVNRAMLICGIAGYREDSQYSLGRHLRDAHGAAVMVNNDRIMNNSAQLSIAYRGTL</sequence>
<comment type="similarity">
    <text evidence="2">Belongs to the acyl-CoA dehydrogenase family.</text>
</comment>
<dbReference type="RefSeq" id="WP_060652648.1">
    <property type="nucleotide sequence ID" value="NZ_AZXY01000007.1"/>
</dbReference>
<dbReference type="Gene3D" id="2.40.110.10">
    <property type="entry name" value="Butyryl-CoA Dehydrogenase, subunit A, domain 2"/>
    <property type="match status" value="1"/>
</dbReference>
<dbReference type="InterPro" id="IPR036250">
    <property type="entry name" value="AcylCo_DH-like_C"/>
</dbReference>
<evidence type="ECO:0000313" key="7">
    <source>
        <dbReference type="EMBL" id="KSZ57972.1"/>
    </source>
</evidence>
<dbReference type="SUPFAM" id="SSF56645">
    <property type="entry name" value="Acyl-CoA dehydrogenase NM domain-like"/>
    <property type="match status" value="1"/>
</dbReference>
<evidence type="ECO:0000259" key="6">
    <source>
        <dbReference type="Pfam" id="PF02771"/>
    </source>
</evidence>
<dbReference type="PANTHER" id="PTHR43884:SF12">
    <property type="entry name" value="ISOVALERYL-COA DEHYDROGENASE, MITOCHONDRIAL-RELATED"/>
    <property type="match status" value="1"/>
</dbReference>
<dbReference type="Gene3D" id="1.20.140.10">
    <property type="entry name" value="Butyryl-CoA Dehydrogenase, subunit A, domain 3"/>
    <property type="match status" value="1"/>
</dbReference>
<dbReference type="InterPro" id="IPR046373">
    <property type="entry name" value="Acyl-CoA_Oxase/DH_mid-dom_sf"/>
</dbReference>
<dbReference type="Proteomes" id="UP000053060">
    <property type="component" value="Unassembled WGS sequence"/>
</dbReference>
<comment type="caution">
    <text evidence="7">The sequence shown here is derived from an EMBL/GenBank/DDBJ whole genome shotgun (WGS) entry which is preliminary data.</text>
</comment>
<evidence type="ECO:0000256" key="4">
    <source>
        <dbReference type="ARBA" id="ARBA00022827"/>
    </source>
</evidence>
<dbReference type="GO" id="GO:0003995">
    <property type="term" value="F:acyl-CoA dehydrogenase activity"/>
    <property type="evidence" value="ECO:0007669"/>
    <property type="project" value="TreeGrafter"/>
</dbReference>
<dbReference type="GO" id="GO:0050660">
    <property type="term" value="F:flavin adenine dinucleotide binding"/>
    <property type="evidence" value="ECO:0007669"/>
    <property type="project" value="InterPro"/>
</dbReference>
<dbReference type="AlphaFoldDB" id="A0A0V9UIY3"/>
<feature type="domain" description="Acyl-CoA dehydrogenase/oxidase N-terminal" evidence="6">
    <location>
        <begin position="27"/>
        <end position="108"/>
    </location>
</feature>
<evidence type="ECO:0000259" key="5">
    <source>
        <dbReference type="Pfam" id="PF00441"/>
    </source>
</evidence>
<proteinExistence type="inferred from homology"/>
<keyword evidence="3" id="KW-0285">Flavoprotein</keyword>
<dbReference type="InterPro" id="IPR009075">
    <property type="entry name" value="AcylCo_DH/oxidase_C"/>
</dbReference>
<dbReference type="EMBL" id="AZXY01000007">
    <property type="protein sequence ID" value="KSZ57972.1"/>
    <property type="molecule type" value="Genomic_DNA"/>
</dbReference>
<dbReference type="PANTHER" id="PTHR43884">
    <property type="entry name" value="ACYL-COA DEHYDROGENASE"/>
    <property type="match status" value="1"/>
</dbReference>
<dbReference type="InterPro" id="IPR009100">
    <property type="entry name" value="AcylCoA_DH/oxidase_NM_dom_sf"/>
</dbReference>
<dbReference type="PATRIC" id="fig|1441730.3.peg.3230"/>
<dbReference type="SUPFAM" id="SSF47203">
    <property type="entry name" value="Acyl-CoA dehydrogenase C-terminal domain-like"/>
    <property type="match status" value="1"/>
</dbReference>
<protein>
    <submittedName>
        <fullName evidence="7">Acyl-CoA dehydrogenase</fullName>
    </submittedName>
</protein>
<dbReference type="Pfam" id="PF02771">
    <property type="entry name" value="Acyl-CoA_dh_N"/>
    <property type="match status" value="1"/>
</dbReference>
<accession>A0A0V9UIY3</accession>
<gene>
    <name evidence="7" type="ORF">Z045_15535</name>
</gene>
<name>A0A0V9UIY3_9NOCA</name>
<dbReference type="Gene3D" id="1.10.540.10">
    <property type="entry name" value="Acyl-CoA dehydrogenase/oxidase, N-terminal domain"/>
    <property type="match status" value="1"/>
</dbReference>
<evidence type="ECO:0000256" key="2">
    <source>
        <dbReference type="ARBA" id="ARBA00009347"/>
    </source>
</evidence>
<comment type="cofactor">
    <cofactor evidence="1">
        <name>FAD</name>
        <dbReference type="ChEBI" id="CHEBI:57692"/>
    </cofactor>
</comment>
<organism evidence="7 8">
    <name type="scientific">Rhodococcus pyridinivorans KG-16</name>
    <dbReference type="NCBI Taxonomy" id="1441730"/>
    <lineage>
        <taxon>Bacteria</taxon>
        <taxon>Bacillati</taxon>
        <taxon>Actinomycetota</taxon>
        <taxon>Actinomycetes</taxon>
        <taxon>Mycobacteriales</taxon>
        <taxon>Nocardiaceae</taxon>
        <taxon>Rhodococcus</taxon>
    </lineage>
</organism>
<evidence type="ECO:0000256" key="3">
    <source>
        <dbReference type="ARBA" id="ARBA00022630"/>
    </source>
</evidence>
<evidence type="ECO:0000313" key="8">
    <source>
        <dbReference type="Proteomes" id="UP000053060"/>
    </source>
</evidence>
<dbReference type="InterPro" id="IPR013786">
    <property type="entry name" value="AcylCoA_DH/ox_N"/>
</dbReference>
<keyword evidence="4" id="KW-0274">FAD</keyword>
<feature type="domain" description="Acyl-CoA dehydrogenase/oxidase C-terminal" evidence="5">
    <location>
        <begin position="249"/>
        <end position="372"/>
    </location>
</feature>
<reference evidence="8" key="1">
    <citation type="submission" date="2015-01" db="EMBL/GenBank/DDBJ databases">
        <title>Draft genome sequence of Rhodococcus pyridinivorans strain KG-16, a hydrocarbon-degrading bacterium.</title>
        <authorList>
            <person name="Aggarwal R.K."/>
            <person name="Dawar C."/>
        </authorList>
    </citation>
    <scope>NUCLEOTIDE SEQUENCE [LARGE SCALE GENOMIC DNA]</scope>
    <source>
        <strain evidence="8">KG-16</strain>
    </source>
</reference>
<dbReference type="InterPro" id="IPR037069">
    <property type="entry name" value="AcylCoA_DH/ox_N_sf"/>
</dbReference>
<evidence type="ECO:0000256" key="1">
    <source>
        <dbReference type="ARBA" id="ARBA00001974"/>
    </source>
</evidence>
<dbReference type="PIRSF" id="PIRSF016578">
    <property type="entry name" value="HsaA"/>
    <property type="match status" value="1"/>
</dbReference>